<gene>
    <name evidence="12" type="ORF">F2Q65_02520</name>
</gene>
<evidence type="ECO:0000256" key="6">
    <source>
        <dbReference type="ARBA" id="ARBA00022840"/>
    </source>
</evidence>
<comment type="subcellular location">
    <subcellularLocation>
        <location evidence="1">Cell membrane</location>
        <topology evidence="1">Multi-pass membrane protein</topology>
    </subcellularLocation>
</comment>
<dbReference type="InterPro" id="IPR003593">
    <property type="entry name" value="AAA+_ATPase"/>
</dbReference>
<dbReference type="InterPro" id="IPR011527">
    <property type="entry name" value="ABC1_TM_dom"/>
</dbReference>
<keyword evidence="6 12" id="KW-0067">ATP-binding</keyword>
<dbReference type="PROSITE" id="PS50893">
    <property type="entry name" value="ABC_TRANSPORTER_2"/>
    <property type="match status" value="1"/>
</dbReference>
<evidence type="ECO:0000256" key="7">
    <source>
        <dbReference type="ARBA" id="ARBA00022989"/>
    </source>
</evidence>
<evidence type="ECO:0000256" key="4">
    <source>
        <dbReference type="ARBA" id="ARBA00022692"/>
    </source>
</evidence>
<dbReference type="SMART" id="SM00382">
    <property type="entry name" value="AAA"/>
    <property type="match status" value="1"/>
</dbReference>
<dbReference type="AlphaFoldDB" id="A0A5M8FUT6"/>
<protein>
    <submittedName>
        <fullName evidence="12">ABC transporter ATP-binding protein</fullName>
    </submittedName>
</protein>
<dbReference type="GO" id="GO:0005524">
    <property type="term" value="F:ATP binding"/>
    <property type="evidence" value="ECO:0007669"/>
    <property type="project" value="UniProtKB-KW"/>
</dbReference>
<organism evidence="12 13">
    <name type="scientific">Thiohalocapsa marina</name>
    <dbReference type="NCBI Taxonomy" id="424902"/>
    <lineage>
        <taxon>Bacteria</taxon>
        <taxon>Pseudomonadati</taxon>
        <taxon>Pseudomonadota</taxon>
        <taxon>Gammaproteobacteria</taxon>
        <taxon>Chromatiales</taxon>
        <taxon>Chromatiaceae</taxon>
        <taxon>Thiohalocapsa</taxon>
    </lineage>
</organism>
<dbReference type="GO" id="GO:0140359">
    <property type="term" value="F:ABC-type transporter activity"/>
    <property type="evidence" value="ECO:0007669"/>
    <property type="project" value="InterPro"/>
</dbReference>
<keyword evidence="13" id="KW-1185">Reference proteome</keyword>
<dbReference type="Gene3D" id="1.20.1560.10">
    <property type="entry name" value="ABC transporter type 1, transmembrane domain"/>
    <property type="match status" value="1"/>
</dbReference>
<evidence type="ECO:0000259" key="10">
    <source>
        <dbReference type="PROSITE" id="PS50893"/>
    </source>
</evidence>
<evidence type="ECO:0000256" key="2">
    <source>
        <dbReference type="ARBA" id="ARBA00022448"/>
    </source>
</evidence>
<dbReference type="InterPro" id="IPR027417">
    <property type="entry name" value="P-loop_NTPase"/>
</dbReference>
<dbReference type="EMBL" id="VWXX01000002">
    <property type="protein sequence ID" value="KAA6187499.1"/>
    <property type="molecule type" value="Genomic_DNA"/>
</dbReference>
<dbReference type="GO" id="GO:0034040">
    <property type="term" value="F:ATPase-coupled lipid transmembrane transporter activity"/>
    <property type="evidence" value="ECO:0007669"/>
    <property type="project" value="TreeGrafter"/>
</dbReference>
<dbReference type="Proteomes" id="UP000322981">
    <property type="component" value="Unassembled WGS sequence"/>
</dbReference>
<dbReference type="Pfam" id="PF00005">
    <property type="entry name" value="ABC_tran"/>
    <property type="match status" value="1"/>
</dbReference>
<keyword evidence="7 9" id="KW-1133">Transmembrane helix</keyword>
<dbReference type="PANTHER" id="PTHR24221:SF654">
    <property type="entry name" value="ATP-BINDING CASSETTE SUB-FAMILY B MEMBER 6"/>
    <property type="match status" value="1"/>
</dbReference>
<dbReference type="SUPFAM" id="SSF52540">
    <property type="entry name" value="P-loop containing nucleoside triphosphate hydrolases"/>
    <property type="match status" value="1"/>
</dbReference>
<dbReference type="PANTHER" id="PTHR24221">
    <property type="entry name" value="ATP-BINDING CASSETTE SUB-FAMILY B"/>
    <property type="match status" value="1"/>
</dbReference>
<evidence type="ECO:0000313" key="12">
    <source>
        <dbReference type="EMBL" id="KAA6187499.1"/>
    </source>
</evidence>
<reference evidence="12 13" key="1">
    <citation type="submission" date="2019-09" db="EMBL/GenBank/DDBJ databases">
        <title>Whole-genome sequence of the purple sulfur bacterium Thiohalocapsa marina DSM 19078.</title>
        <authorList>
            <person name="Kyndt J.A."/>
            <person name="Meyer T.E."/>
        </authorList>
    </citation>
    <scope>NUCLEOTIDE SEQUENCE [LARGE SCALE GENOMIC DNA]</scope>
    <source>
        <strain evidence="12 13">DSM 19078</strain>
    </source>
</reference>
<comment type="caution">
    <text evidence="12">The sequence shown here is derived from an EMBL/GenBank/DDBJ whole genome shotgun (WGS) entry which is preliminary data.</text>
</comment>
<evidence type="ECO:0000256" key="1">
    <source>
        <dbReference type="ARBA" id="ARBA00004651"/>
    </source>
</evidence>
<dbReference type="OrthoDB" id="6336411at2"/>
<evidence type="ECO:0000256" key="8">
    <source>
        <dbReference type="ARBA" id="ARBA00023136"/>
    </source>
</evidence>
<accession>A0A5M8FUT6</accession>
<feature type="domain" description="ABC transmembrane type-1" evidence="11">
    <location>
        <begin position="1"/>
        <end position="306"/>
    </location>
</feature>
<feature type="transmembrane region" description="Helical" evidence="9">
    <location>
        <begin position="137"/>
        <end position="156"/>
    </location>
</feature>
<dbReference type="FunFam" id="3.40.50.300:FF:000299">
    <property type="entry name" value="ABC transporter ATP-binding protein/permease"/>
    <property type="match status" value="1"/>
</dbReference>
<feature type="transmembrane region" description="Helical" evidence="9">
    <location>
        <begin position="54"/>
        <end position="77"/>
    </location>
</feature>
<name>A0A5M8FUT6_9GAMM</name>
<dbReference type="GO" id="GO:0005886">
    <property type="term" value="C:plasma membrane"/>
    <property type="evidence" value="ECO:0007669"/>
    <property type="project" value="UniProtKB-SubCell"/>
</dbReference>
<dbReference type="GO" id="GO:0016887">
    <property type="term" value="F:ATP hydrolysis activity"/>
    <property type="evidence" value="ECO:0007669"/>
    <property type="project" value="InterPro"/>
</dbReference>
<keyword evidence="5" id="KW-0547">Nucleotide-binding</keyword>
<dbReference type="InterPro" id="IPR039421">
    <property type="entry name" value="Type_1_exporter"/>
</dbReference>
<dbReference type="InterPro" id="IPR017871">
    <property type="entry name" value="ABC_transporter-like_CS"/>
</dbReference>
<dbReference type="InterPro" id="IPR003439">
    <property type="entry name" value="ABC_transporter-like_ATP-bd"/>
</dbReference>
<dbReference type="Pfam" id="PF00664">
    <property type="entry name" value="ABC_membrane"/>
    <property type="match status" value="1"/>
</dbReference>
<keyword evidence="4 9" id="KW-0812">Transmembrane</keyword>
<keyword evidence="3" id="KW-1003">Cell membrane</keyword>
<dbReference type="PROSITE" id="PS50929">
    <property type="entry name" value="ABC_TM1F"/>
    <property type="match status" value="1"/>
</dbReference>
<feature type="transmembrane region" description="Helical" evidence="9">
    <location>
        <begin position="162"/>
        <end position="182"/>
    </location>
</feature>
<dbReference type="SUPFAM" id="SSF90123">
    <property type="entry name" value="ABC transporter transmembrane region"/>
    <property type="match status" value="1"/>
</dbReference>
<evidence type="ECO:0000256" key="3">
    <source>
        <dbReference type="ARBA" id="ARBA00022475"/>
    </source>
</evidence>
<proteinExistence type="predicted"/>
<keyword evidence="2" id="KW-0813">Transport</keyword>
<evidence type="ECO:0000256" key="9">
    <source>
        <dbReference type="SAM" id="Phobius"/>
    </source>
</evidence>
<evidence type="ECO:0000256" key="5">
    <source>
        <dbReference type="ARBA" id="ARBA00022741"/>
    </source>
</evidence>
<feature type="transmembrane region" description="Helical" evidence="9">
    <location>
        <begin position="252"/>
        <end position="273"/>
    </location>
</feature>
<keyword evidence="8 9" id="KW-0472">Membrane</keyword>
<evidence type="ECO:0000259" key="11">
    <source>
        <dbReference type="PROSITE" id="PS50929"/>
    </source>
</evidence>
<sequence length="579" mass="62474">MVLGSLSEGIGFILLVPLLGVLGADGGVGSAGTGELADASTGGDNPLVEMLLQALSWLGLTPTIGGLLLAFLGLVGLRALIQYSRERLSVSLQHRLVDRLRLHAYAALLGVEWRWIAASRRADQANLLLTDINRVGVGLNFGIALLATAVTLLAYLATAFILSWQMSSLALASGMLVFWLLAGQRRQALALGRSLGEANRDLQGRVQESLGGIKLTKILGQEERHVCQFRQTLQRLREQQVRFSANTSLARALFQVAGAALLAAYLYLGLVFWETPVPELLTLVLIFSRLIPQLQSAQQQFHHWLHALPALEETERLLGECSAAAEPPAGPPGPAWPVRKAIELDAVRLTYAERDRPALDGVSLRFPARTSTAIIGTSGAGKSTLADVLMGLLEPDEGHLGVDGETVTGQRRRAWRRSVAYVPQEVFLFNDSIRANLLWGRPDADESELCQALQRAAADFVFDLPQGLETRVGDGGVRLSGGERQRLALARALLKQPSLLILDEATSALDQENEARVREAIEHLHGDLTVVLIGHRLATLEHADQVVVLEAGRVAARGSWAQVRATLPGSADNIAHDAS</sequence>
<evidence type="ECO:0000313" key="13">
    <source>
        <dbReference type="Proteomes" id="UP000322981"/>
    </source>
</evidence>
<feature type="domain" description="ABC transporter" evidence="10">
    <location>
        <begin position="342"/>
        <end position="576"/>
    </location>
</feature>
<dbReference type="InterPro" id="IPR036640">
    <property type="entry name" value="ABC1_TM_sf"/>
</dbReference>
<dbReference type="PROSITE" id="PS00211">
    <property type="entry name" value="ABC_TRANSPORTER_1"/>
    <property type="match status" value="1"/>
</dbReference>
<dbReference type="Gene3D" id="3.40.50.300">
    <property type="entry name" value="P-loop containing nucleotide triphosphate hydrolases"/>
    <property type="match status" value="1"/>
</dbReference>